<dbReference type="PANTHER" id="PTHR43065:SF46">
    <property type="entry name" value="C4-DICARBOXYLATE TRANSPORT SENSOR PROTEIN DCTB"/>
    <property type="match status" value="1"/>
</dbReference>
<dbReference type="SUPFAM" id="SSF55874">
    <property type="entry name" value="ATPase domain of HSP90 chaperone/DNA topoisomerase II/histidine kinase"/>
    <property type="match status" value="1"/>
</dbReference>
<dbReference type="EMBL" id="JADIKI010000022">
    <property type="protein sequence ID" value="MFK2855019.1"/>
    <property type="molecule type" value="Genomic_DNA"/>
</dbReference>
<protein>
    <recommendedName>
        <fullName evidence="2">histidine kinase</fullName>
        <ecNumber evidence="2">2.7.13.3</ecNumber>
    </recommendedName>
</protein>
<dbReference type="InterPro" id="IPR011006">
    <property type="entry name" value="CheY-like_superfamily"/>
</dbReference>
<keyword evidence="9" id="KW-0812">Transmembrane</keyword>
<evidence type="ECO:0000256" key="4">
    <source>
        <dbReference type="ARBA" id="ARBA00022741"/>
    </source>
</evidence>
<evidence type="ECO:0000256" key="6">
    <source>
        <dbReference type="ARBA" id="ARBA00022840"/>
    </source>
</evidence>
<evidence type="ECO:0000259" key="10">
    <source>
        <dbReference type="PROSITE" id="PS50109"/>
    </source>
</evidence>
<dbReference type="InterPro" id="IPR036890">
    <property type="entry name" value="HATPase_C_sf"/>
</dbReference>
<feature type="domain" description="Response regulatory" evidence="11">
    <location>
        <begin position="476"/>
        <end position="589"/>
    </location>
</feature>
<feature type="transmembrane region" description="Helical" evidence="9">
    <location>
        <begin position="73"/>
        <end position="91"/>
    </location>
</feature>
<dbReference type="CDD" id="cd00156">
    <property type="entry name" value="REC"/>
    <property type="match status" value="1"/>
</dbReference>
<evidence type="ECO:0000256" key="3">
    <source>
        <dbReference type="ARBA" id="ARBA00022679"/>
    </source>
</evidence>
<gene>
    <name evidence="12" type="ORF">ISP18_10500</name>
</gene>
<evidence type="ECO:0000313" key="12">
    <source>
        <dbReference type="EMBL" id="MFK2855019.1"/>
    </source>
</evidence>
<comment type="catalytic activity">
    <reaction evidence="1">
        <text>ATP + protein L-histidine = ADP + protein N-phospho-L-histidine.</text>
        <dbReference type="EC" id="2.7.13.3"/>
    </reaction>
</comment>
<name>A0ABW8IIJ3_9GAMM</name>
<dbReference type="InterPro" id="IPR005467">
    <property type="entry name" value="His_kinase_dom"/>
</dbReference>
<evidence type="ECO:0000313" key="13">
    <source>
        <dbReference type="Proteomes" id="UP001620409"/>
    </source>
</evidence>
<dbReference type="PROSITE" id="PS50109">
    <property type="entry name" value="HIS_KIN"/>
    <property type="match status" value="1"/>
</dbReference>
<evidence type="ECO:0000256" key="8">
    <source>
        <dbReference type="PROSITE-ProRule" id="PRU00169"/>
    </source>
</evidence>
<dbReference type="PROSITE" id="PS50110">
    <property type="entry name" value="RESPONSE_REGULATORY"/>
    <property type="match status" value="1"/>
</dbReference>
<feature type="domain" description="Histidine kinase" evidence="10">
    <location>
        <begin position="254"/>
        <end position="461"/>
    </location>
</feature>
<keyword evidence="6" id="KW-0067">ATP-binding</keyword>
<evidence type="ECO:0000256" key="1">
    <source>
        <dbReference type="ARBA" id="ARBA00000085"/>
    </source>
</evidence>
<evidence type="ECO:0000256" key="2">
    <source>
        <dbReference type="ARBA" id="ARBA00012438"/>
    </source>
</evidence>
<dbReference type="Proteomes" id="UP001620409">
    <property type="component" value="Unassembled WGS sequence"/>
</dbReference>
<dbReference type="PANTHER" id="PTHR43065">
    <property type="entry name" value="SENSOR HISTIDINE KINASE"/>
    <property type="match status" value="1"/>
</dbReference>
<organism evidence="12 13">
    <name type="scientific">Dyella humi</name>
    <dbReference type="NCBI Taxonomy" id="1770547"/>
    <lineage>
        <taxon>Bacteria</taxon>
        <taxon>Pseudomonadati</taxon>
        <taxon>Pseudomonadota</taxon>
        <taxon>Gammaproteobacteria</taxon>
        <taxon>Lysobacterales</taxon>
        <taxon>Rhodanobacteraceae</taxon>
        <taxon>Dyella</taxon>
    </lineage>
</organism>
<keyword evidence="9" id="KW-0472">Membrane</keyword>
<feature type="transmembrane region" description="Helical" evidence="9">
    <location>
        <begin position="178"/>
        <end position="197"/>
    </location>
</feature>
<feature type="modified residue" description="4-aspartylphosphate" evidence="8">
    <location>
        <position position="526"/>
    </location>
</feature>
<keyword evidence="7" id="KW-0902">Two-component regulatory system</keyword>
<feature type="transmembrane region" description="Helical" evidence="9">
    <location>
        <begin position="147"/>
        <end position="166"/>
    </location>
</feature>
<keyword evidence="9" id="KW-1133">Transmembrane helix</keyword>
<dbReference type="Gene3D" id="1.10.287.130">
    <property type="match status" value="1"/>
</dbReference>
<accession>A0ABW8IIJ3</accession>
<evidence type="ECO:0000256" key="5">
    <source>
        <dbReference type="ARBA" id="ARBA00022777"/>
    </source>
</evidence>
<dbReference type="EC" id="2.7.13.3" evidence="2"/>
<dbReference type="PRINTS" id="PR00344">
    <property type="entry name" value="BCTRLSENSOR"/>
</dbReference>
<feature type="transmembrane region" description="Helical" evidence="9">
    <location>
        <begin position="103"/>
        <end position="119"/>
    </location>
</feature>
<sequence>MSSTSSATATRRRFRPLCAFLAWLRNVPIDNPVDRRNAPMVQILLLLMCVGVPVLSLPRWITVARGAEPIDYLVEVINAATIFMVYLNLWLLRRGFFKRSVELFLSMSLVLMAVSYWHTGLDAEVHSQVTQAFPLVLGGMLLGRRTLWLIVLAMQIIFGIGTMVDASRDVPGMHGEESHWITFIRSGIGFLVIAVILDRAVSALRETLDLAHHHGEALERTQQALQQEILEKERSQAMLVQSQKIEAVGRVSSGLAHDFNNILGVIMGYASKPDAFERHEVALDSLEGIKLAAQRGAIAIRRILGLGRKQLSTPEAFDVRVAIADMQPLIQQIFGQRIALVADLSDQPLPVHLDRAEFELAMLNIIGNARDAMPHGGTFTLKAVPDSEHVDLQFADTGQGMSPEAREHLFEPFFTTKSAGLGSGLGLAAVKHFVDKARGSIRVESAENVGTTVHIRLPAGAGFHVPSPTHSVTGLRVLLVEDDEALRTLLADALRSAGAEVMASGSGQDALHLAETAKAIDVLVCDFHLPDADTCDTLKQIGTLHPTMRCVVITTDETLVSLKELGSKVKLLGKPFEPVKLVEVVAAVGCSE</sequence>
<dbReference type="InterPro" id="IPR001789">
    <property type="entry name" value="Sig_transdc_resp-reg_receiver"/>
</dbReference>
<evidence type="ECO:0000256" key="9">
    <source>
        <dbReference type="SAM" id="Phobius"/>
    </source>
</evidence>
<dbReference type="Gene3D" id="3.30.565.10">
    <property type="entry name" value="Histidine kinase-like ATPase, C-terminal domain"/>
    <property type="match status" value="1"/>
</dbReference>
<dbReference type="SMART" id="SM00387">
    <property type="entry name" value="HATPase_c"/>
    <property type="match status" value="1"/>
</dbReference>
<reference evidence="12 13" key="1">
    <citation type="submission" date="2020-10" db="EMBL/GenBank/DDBJ databases">
        <title>Phylogeny of dyella-like bacteria.</title>
        <authorList>
            <person name="Fu J."/>
        </authorList>
    </citation>
    <scope>NUCLEOTIDE SEQUENCE [LARGE SCALE GENOMIC DNA]</scope>
    <source>
        <strain evidence="12 13">DHG40</strain>
    </source>
</reference>
<proteinExistence type="predicted"/>
<keyword evidence="8" id="KW-0597">Phosphoprotein</keyword>
<dbReference type="RefSeq" id="WP_380010599.1">
    <property type="nucleotide sequence ID" value="NZ_JADIKI010000022.1"/>
</dbReference>
<dbReference type="SMART" id="SM00448">
    <property type="entry name" value="REC"/>
    <property type="match status" value="1"/>
</dbReference>
<dbReference type="Pfam" id="PF00072">
    <property type="entry name" value="Response_reg"/>
    <property type="match status" value="1"/>
</dbReference>
<dbReference type="SUPFAM" id="SSF52172">
    <property type="entry name" value="CheY-like"/>
    <property type="match status" value="1"/>
</dbReference>
<keyword evidence="4" id="KW-0547">Nucleotide-binding</keyword>
<evidence type="ECO:0000259" key="11">
    <source>
        <dbReference type="PROSITE" id="PS50110"/>
    </source>
</evidence>
<evidence type="ECO:0000256" key="7">
    <source>
        <dbReference type="ARBA" id="ARBA00023012"/>
    </source>
</evidence>
<feature type="transmembrane region" description="Helical" evidence="9">
    <location>
        <begin position="43"/>
        <end position="61"/>
    </location>
</feature>
<comment type="caution">
    <text evidence="12">The sequence shown here is derived from an EMBL/GenBank/DDBJ whole genome shotgun (WGS) entry which is preliminary data.</text>
</comment>
<dbReference type="Pfam" id="PF02518">
    <property type="entry name" value="HATPase_c"/>
    <property type="match status" value="1"/>
</dbReference>
<dbReference type="InterPro" id="IPR003594">
    <property type="entry name" value="HATPase_dom"/>
</dbReference>
<keyword evidence="13" id="KW-1185">Reference proteome</keyword>
<dbReference type="Gene3D" id="3.40.50.2300">
    <property type="match status" value="1"/>
</dbReference>
<keyword evidence="5" id="KW-0418">Kinase</keyword>
<keyword evidence="3" id="KW-0808">Transferase</keyword>
<dbReference type="InterPro" id="IPR004358">
    <property type="entry name" value="Sig_transdc_His_kin-like_C"/>
</dbReference>